<dbReference type="EMBL" id="CAJOBJ010002361">
    <property type="protein sequence ID" value="CAF3922419.1"/>
    <property type="molecule type" value="Genomic_DNA"/>
</dbReference>
<dbReference type="PANTHER" id="PTHR24243:SF230">
    <property type="entry name" value="G-PROTEIN COUPLED RECEPTORS FAMILY 1 PROFILE DOMAIN-CONTAINING PROTEIN"/>
    <property type="match status" value="1"/>
</dbReference>
<dbReference type="Proteomes" id="UP000663834">
    <property type="component" value="Unassembled WGS sequence"/>
</dbReference>
<comment type="subcellular location">
    <subcellularLocation>
        <location evidence="1">Membrane</location>
        <topology evidence="1">Multi-pass membrane protein</topology>
    </subcellularLocation>
</comment>
<dbReference type="Proteomes" id="UP000681720">
    <property type="component" value="Unassembled WGS sequence"/>
</dbReference>
<organism evidence="11 14">
    <name type="scientific">Rotaria magnacalcarata</name>
    <dbReference type="NCBI Taxonomy" id="392030"/>
    <lineage>
        <taxon>Eukaryota</taxon>
        <taxon>Metazoa</taxon>
        <taxon>Spiralia</taxon>
        <taxon>Gnathifera</taxon>
        <taxon>Rotifera</taxon>
        <taxon>Eurotatoria</taxon>
        <taxon>Bdelloidea</taxon>
        <taxon>Philodinida</taxon>
        <taxon>Philodinidae</taxon>
        <taxon>Rotaria</taxon>
    </lineage>
</organism>
<feature type="transmembrane region" description="Helical" evidence="8">
    <location>
        <begin position="223"/>
        <end position="247"/>
    </location>
</feature>
<evidence type="ECO:0000313" key="12">
    <source>
        <dbReference type="EMBL" id="CAF3922419.1"/>
    </source>
</evidence>
<accession>A0A815Y5X0</accession>
<dbReference type="PROSITE" id="PS50262">
    <property type="entry name" value="G_PROTEIN_RECEP_F1_2"/>
    <property type="match status" value="1"/>
</dbReference>
<keyword evidence="3 8" id="KW-1133">Transmembrane helix</keyword>
<evidence type="ECO:0000256" key="6">
    <source>
        <dbReference type="ARBA" id="ARBA00023170"/>
    </source>
</evidence>
<dbReference type="Proteomes" id="UP000663855">
    <property type="component" value="Unassembled WGS sequence"/>
</dbReference>
<dbReference type="OrthoDB" id="10049413at2759"/>
<keyword evidence="2 8" id="KW-0812">Transmembrane</keyword>
<feature type="transmembrane region" description="Helical" evidence="8">
    <location>
        <begin position="93"/>
        <end position="114"/>
    </location>
</feature>
<sequence length="340" mass="38468">MPSSTLTEAIVSATQKYTISVYFVVLIGGVIGNLFNIAVFSSLKVFRRNQCAFYLIFGSIADLLLLIIVLPFRITQFVFGYDPTLLSLAWCKIRYAVVSSLSLSSFTAVCFTAIDQYLSTHYIARIRQLSSLKLAHRLVCIAIITWSLYSIPLFIFFEIQSTLGCDIYNLGFSRYYSFVHFCVLSGILPITTSGCCAVLAYLNVRRIIRRQIPVVQRRLDRQLTTLILTRVAFLVLTTSPFVIFRIYQLNQPAISPTNTTAIAVGQLVLSITTSLFYTNSGGTFYVFLLVSKRFRQQIKRAMTKSIWKKMIDAVRHSNTIQNRVTPVSDGIDIDLELQPY</sequence>
<protein>
    <recommendedName>
        <fullName evidence="9">G-protein coupled receptors family 1 profile domain-containing protein</fullName>
    </recommendedName>
</protein>
<evidence type="ECO:0000256" key="8">
    <source>
        <dbReference type="SAM" id="Phobius"/>
    </source>
</evidence>
<evidence type="ECO:0000256" key="2">
    <source>
        <dbReference type="ARBA" id="ARBA00022692"/>
    </source>
</evidence>
<dbReference type="Gene3D" id="1.20.1070.10">
    <property type="entry name" value="Rhodopsin 7-helix transmembrane proteins"/>
    <property type="match status" value="1"/>
</dbReference>
<dbReference type="InterPro" id="IPR017452">
    <property type="entry name" value="GPCR_Rhodpsn_7TM"/>
</dbReference>
<keyword evidence="4" id="KW-0297">G-protein coupled receptor</keyword>
<dbReference type="AlphaFoldDB" id="A0A815Y5X0"/>
<name>A0A815Y5X0_9BILA</name>
<comment type="caution">
    <text evidence="11">The sequence shown here is derived from an EMBL/GenBank/DDBJ whole genome shotgun (WGS) entry which is preliminary data.</text>
</comment>
<dbReference type="Pfam" id="PF00001">
    <property type="entry name" value="7tm_1"/>
    <property type="match status" value="1"/>
</dbReference>
<evidence type="ECO:0000256" key="7">
    <source>
        <dbReference type="ARBA" id="ARBA00023224"/>
    </source>
</evidence>
<evidence type="ECO:0000313" key="10">
    <source>
        <dbReference type="EMBL" id="CAF1221816.1"/>
    </source>
</evidence>
<evidence type="ECO:0000256" key="3">
    <source>
        <dbReference type="ARBA" id="ARBA00022989"/>
    </source>
</evidence>
<dbReference type="EMBL" id="CAJNOV010005696">
    <property type="protein sequence ID" value="CAF1221816.1"/>
    <property type="molecule type" value="Genomic_DNA"/>
</dbReference>
<dbReference type="PRINTS" id="PR00237">
    <property type="entry name" value="GPCRRHODOPSN"/>
</dbReference>
<keyword evidence="5 8" id="KW-0472">Membrane</keyword>
<dbReference type="EMBL" id="CAJNOW010009582">
    <property type="protein sequence ID" value="CAF1566054.1"/>
    <property type="molecule type" value="Genomic_DNA"/>
</dbReference>
<feature type="transmembrane region" description="Helical" evidence="8">
    <location>
        <begin position="134"/>
        <end position="157"/>
    </location>
</feature>
<dbReference type="InterPro" id="IPR000276">
    <property type="entry name" value="GPCR_Rhodpsn"/>
</dbReference>
<feature type="transmembrane region" description="Helical" evidence="8">
    <location>
        <begin position="267"/>
        <end position="290"/>
    </location>
</feature>
<proteinExistence type="predicted"/>
<evidence type="ECO:0000256" key="5">
    <source>
        <dbReference type="ARBA" id="ARBA00023136"/>
    </source>
</evidence>
<feature type="domain" description="G-protein coupled receptors family 1 profile" evidence="9">
    <location>
        <begin position="32"/>
        <end position="287"/>
    </location>
</feature>
<dbReference type="GO" id="GO:0005886">
    <property type="term" value="C:plasma membrane"/>
    <property type="evidence" value="ECO:0007669"/>
    <property type="project" value="TreeGrafter"/>
</dbReference>
<evidence type="ECO:0000256" key="1">
    <source>
        <dbReference type="ARBA" id="ARBA00004141"/>
    </source>
</evidence>
<feature type="transmembrane region" description="Helical" evidence="8">
    <location>
        <begin position="52"/>
        <end position="73"/>
    </location>
</feature>
<keyword evidence="6" id="KW-0675">Receptor</keyword>
<evidence type="ECO:0000313" key="13">
    <source>
        <dbReference type="EMBL" id="CAF3931490.1"/>
    </source>
</evidence>
<evidence type="ECO:0000259" key="9">
    <source>
        <dbReference type="PROSITE" id="PS50262"/>
    </source>
</evidence>
<dbReference type="EMBL" id="CAJOBH010002963">
    <property type="protein sequence ID" value="CAF3931490.1"/>
    <property type="molecule type" value="Genomic_DNA"/>
</dbReference>
<reference evidence="11" key="1">
    <citation type="submission" date="2021-02" db="EMBL/GenBank/DDBJ databases">
        <authorList>
            <person name="Nowell W R."/>
        </authorList>
    </citation>
    <scope>NUCLEOTIDE SEQUENCE</scope>
</reference>
<feature type="transmembrane region" description="Helical" evidence="8">
    <location>
        <begin position="177"/>
        <end position="202"/>
    </location>
</feature>
<gene>
    <name evidence="13" type="ORF">BYL167_LOCUS10030</name>
    <name evidence="10" type="ORF">CJN711_LOCUS13043</name>
    <name evidence="12" type="ORF">GIL414_LOCUS7641</name>
    <name evidence="11" type="ORF">KQP761_LOCUS18765</name>
</gene>
<dbReference type="SUPFAM" id="SSF81321">
    <property type="entry name" value="Family A G protein-coupled receptor-like"/>
    <property type="match status" value="1"/>
</dbReference>
<feature type="transmembrane region" description="Helical" evidence="8">
    <location>
        <begin position="20"/>
        <end position="40"/>
    </location>
</feature>
<evidence type="ECO:0000256" key="4">
    <source>
        <dbReference type="ARBA" id="ARBA00023040"/>
    </source>
</evidence>
<dbReference type="Proteomes" id="UP000681967">
    <property type="component" value="Unassembled WGS sequence"/>
</dbReference>
<dbReference type="PANTHER" id="PTHR24243">
    <property type="entry name" value="G-PROTEIN COUPLED RECEPTOR"/>
    <property type="match status" value="1"/>
</dbReference>
<keyword evidence="7" id="KW-0807">Transducer</keyword>
<evidence type="ECO:0000313" key="11">
    <source>
        <dbReference type="EMBL" id="CAF1566054.1"/>
    </source>
</evidence>
<evidence type="ECO:0000313" key="14">
    <source>
        <dbReference type="Proteomes" id="UP000663834"/>
    </source>
</evidence>
<dbReference type="GO" id="GO:0004930">
    <property type="term" value="F:G protein-coupled receptor activity"/>
    <property type="evidence" value="ECO:0007669"/>
    <property type="project" value="UniProtKB-KW"/>
</dbReference>